<proteinExistence type="predicted"/>
<keyword evidence="2" id="KW-1185">Reference proteome</keyword>
<reference evidence="2" key="1">
    <citation type="submission" date="2018-08" db="EMBL/GenBank/DDBJ databases">
        <authorList>
            <person name="Liu G."/>
            <person name="Sun H."/>
            <person name="Ren H."/>
            <person name="Pan Q."/>
        </authorList>
    </citation>
    <scope>NUCLEOTIDE SEQUENCE [LARGE SCALE GENOMIC DNA]</scope>
</reference>
<dbReference type="EMBL" id="MH816848">
    <property type="protein sequence ID" value="AYD84959.1"/>
    <property type="molecule type" value="Genomic_DNA"/>
</dbReference>
<dbReference type="RefSeq" id="YP_009984638.1">
    <property type="nucleotide sequence ID" value="NC_052653.1"/>
</dbReference>
<evidence type="ECO:0000313" key="2">
    <source>
        <dbReference type="Proteomes" id="UP000268217"/>
    </source>
</evidence>
<sequence>MQNISITKTKRSVPKLTHSTYPVIIRKGKEWIKDDHGGYVEVSKLKEAEVNFVR</sequence>
<accession>A0A386KJC9</accession>
<evidence type="ECO:0000313" key="1">
    <source>
        <dbReference type="EMBL" id="AYD84959.1"/>
    </source>
</evidence>
<dbReference type="KEGG" id="vg:62611983"/>
<name>A0A386KJC9_9CAUD</name>
<dbReference type="GeneID" id="62611983"/>
<dbReference type="Proteomes" id="UP000268217">
    <property type="component" value="Segment"/>
</dbReference>
<protein>
    <submittedName>
        <fullName evidence="1">Uncharacterized protein</fullName>
    </submittedName>
</protein>
<organism evidence="1 2">
    <name type="scientific">Escherichia phage vB_vPM_PD06</name>
    <dbReference type="NCBI Taxonomy" id="2315527"/>
    <lineage>
        <taxon>Viruses</taxon>
        <taxon>Duplodnaviria</taxon>
        <taxon>Heunggongvirae</taxon>
        <taxon>Uroviricota</taxon>
        <taxon>Caudoviricetes</taxon>
        <taxon>Stephanstirmvirinae</taxon>
        <taxon>Justusliebigvirus</taxon>
        <taxon>Justusliebigvirus PD06</taxon>
    </lineage>
</organism>